<keyword evidence="3" id="KW-1185">Reference proteome</keyword>
<evidence type="ECO:0000313" key="2">
    <source>
        <dbReference type="EMBL" id="AHG88650.1"/>
    </source>
</evidence>
<dbReference type="STRING" id="861299.J421_1113"/>
<dbReference type="HOGENOM" id="CLU_2990234_0_0_0"/>
<gene>
    <name evidence="2" type="ORF">J421_1113</name>
</gene>
<sequence>MHKKSPRGIPDFSRHKPTPRDARANEPTPDERQAPPPTPRATVKPHATNAKSGRRGQ</sequence>
<reference evidence="2 3" key="1">
    <citation type="journal article" date="2014" name="Genome Announc.">
        <title>Genome Sequence and Methylome of Soil Bacterium Gemmatirosa kalamazoonensis KBS708T, a Member of the Rarely Cultivated Gemmatimonadetes Phylum.</title>
        <authorList>
            <person name="Debruyn J.M."/>
            <person name="Radosevich M."/>
            <person name="Wommack K.E."/>
            <person name="Polson S.W."/>
            <person name="Hauser L.J."/>
            <person name="Fawaz M.N."/>
            <person name="Korlach J."/>
            <person name="Tsai Y.C."/>
        </authorList>
    </citation>
    <scope>NUCLEOTIDE SEQUENCE [LARGE SCALE GENOMIC DNA]</scope>
    <source>
        <strain evidence="2 3">KBS708</strain>
    </source>
</reference>
<evidence type="ECO:0000313" key="3">
    <source>
        <dbReference type="Proteomes" id="UP000019151"/>
    </source>
</evidence>
<evidence type="ECO:0000256" key="1">
    <source>
        <dbReference type="SAM" id="MobiDB-lite"/>
    </source>
</evidence>
<dbReference type="AlphaFoldDB" id="W0RE92"/>
<protein>
    <submittedName>
        <fullName evidence="2">Uncharacterized protein</fullName>
    </submittedName>
</protein>
<proteinExistence type="predicted"/>
<organism evidence="2 3">
    <name type="scientific">Gemmatirosa kalamazoonensis</name>
    <dbReference type="NCBI Taxonomy" id="861299"/>
    <lineage>
        <taxon>Bacteria</taxon>
        <taxon>Pseudomonadati</taxon>
        <taxon>Gemmatimonadota</taxon>
        <taxon>Gemmatimonadia</taxon>
        <taxon>Gemmatimonadales</taxon>
        <taxon>Gemmatimonadaceae</taxon>
        <taxon>Gemmatirosa</taxon>
    </lineage>
</organism>
<feature type="region of interest" description="Disordered" evidence="1">
    <location>
        <begin position="1"/>
        <end position="57"/>
    </location>
</feature>
<dbReference type="InParanoid" id="W0RE92"/>
<dbReference type="KEGG" id="gba:J421_1113"/>
<dbReference type="Proteomes" id="UP000019151">
    <property type="component" value="Chromosome"/>
</dbReference>
<dbReference type="EMBL" id="CP007128">
    <property type="protein sequence ID" value="AHG88650.1"/>
    <property type="molecule type" value="Genomic_DNA"/>
</dbReference>
<name>W0RE92_9BACT</name>
<feature type="compositionally biased region" description="Basic and acidic residues" evidence="1">
    <location>
        <begin position="12"/>
        <end position="33"/>
    </location>
</feature>
<accession>W0RE92</accession>
<dbReference type="RefSeq" id="WP_158508663.1">
    <property type="nucleotide sequence ID" value="NZ_CP007128.1"/>
</dbReference>